<feature type="domain" description="F-box" evidence="1">
    <location>
        <begin position="34"/>
        <end position="82"/>
    </location>
</feature>
<sequence length="348" mass="40741">MGVSCSKPLETAFDRLNTFLNLDWVTRWSPIAKTFPLFRLPLLTLIEVLKSLDPTELFILSKCSRKVANCVHYAGTKKWKLSVDVAKKCIKINNTYRLFIIETSKKTSWRYDEDSDTWFCKSQKSENSKFELQKVLAQLQNAFRCPVTSFEHSHWMRSDQCWLSVLNYITHNQIQPLESFAICGIYKKKDLEWALQNVRVSRKMNIYLYNMPNFTINFQPICEQIKFFSRDNLRLDLMKFKSCKYMELSLSLTMHDLDVFMKEWKAGGFPSLQYMGFSSIQSNWVDDILDFRKSEISQGGVRRRLVIDENLSVECTGGVDIQADNGTKATMQMSRGPPDWFMLFVWND</sequence>
<dbReference type="PANTHER" id="PTHR21503">
    <property type="entry name" value="F-BOX-CONTAINING HYPOTHETICAL PROTEIN C.ELEGANS"/>
    <property type="match status" value="1"/>
</dbReference>
<dbReference type="Pfam" id="PF00646">
    <property type="entry name" value="F-box"/>
    <property type="match status" value="1"/>
</dbReference>
<accession>G0N2C7</accession>
<organism evidence="3">
    <name type="scientific">Caenorhabditis brenneri</name>
    <name type="common">Nematode worm</name>
    <dbReference type="NCBI Taxonomy" id="135651"/>
    <lineage>
        <taxon>Eukaryota</taxon>
        <taxon>Metazoa</taxon>
        <taxon>Ecdysozoa</taxon>
        <taxon>Nematoda</taxon>
        <taxon>Chromadorea</taxon>
        <taxon>Rhabditida</taxon>
        <taxon>Rhabditina</taxon>
        <taxon>Rhabditomorpha</taxon>
        <taxon>Rhabditoidea</taxon>
        <taxon>Rhabditidae</taxon>
        <taxon>Peloderinae</taxon>
        <taxon>Caenorhabditis</taxon>
    </lineage>
</organism>
<dbReference type="InParanoid" id="G0N2C7"/>
<dbReference type="HOGENOM" id="CLU_028840_6_2_1"/>
<dbReference type="PROSITE" id="PS50181">
    <property type="entry name" value="FBOX"/>
    <property type="match status" value="1"/>
</dbReference>
<evidence type="ECO:0000313" key="2">
    <source>
        <dbReference type="EMBL" id="EGT50753.1"/>
    </source>
</evidence>
<gene>
    <name evidence="2" type="ORF">CAEBREN_01107</name>
</gene>
<dbReference type="InterPro" id="IPR001810">
    <property type="entry name" value="F-box_dom"/>
</dbReference>
<evidence type="ECO:0000259" key="1">
    <source>
        <dbReference type="PROSITE" id="PS50181"/>
    </source>
</evidence>
<name>G0N2C7_CAEBE</name>
<dbReference type="AlphaFoldDB" id="G0N2C7"/>
<reference evidence="3" key="1">
    <citation type="submission" date="2011-07" db="EMBL/GenBank/DDBJ databases">
        <authorList>
            <consortium name="Caenorhabditis brenneri Sequencing and Analysis Consortium"/>
            <person name="Wilson R.K."/>
        </authorList>
    </citation>
    <scope>NUCLEOTIDE SEQUENCE [LARGE SCALE GENOMIC DNA]</scope>
    <source>
        <strain evidence="3">PB2801</strain>
    </source>
</reference>
<keyword evidence="3" id="KW-1185">Reference proteome</keyword>
<dbReference type="Proteomes" id="UP000008068">
    <property type="component" value="Unassembled WGS sequence"/>
</dbReference>
<dbReference type="Pfam" id="PF07735">
    <property type="entry name" value="FBA_2"/>
    <property type="match status" value="1"/>
</dbReference>
<proteinExistence type="predicted"/>
<dbReference type="InterPro" id="IPR012885">
    <property type="entry name" value="F-box_Sdz-33"/>
</dbReference>
<protein>
    <recommendedName>
        <fullName evidence="1">F-box domain-containing protein</fullName>
    </recommendedName>
</protein>
<dbReference type="EMBL" id="GL379830">
    <property type="protein sequence ID" value="EGT50753.1"/>
    <property type="molecule type" value="Genomic_DNA"/>
</dbReference>
<evidence type="ECO:0000313" key="3">
    <source>
        <dbReference type="Proteomes" id="UP000008068"/>
    </source>
</evidence>
<dbReference type="OrthoDB" id="5784350at2759"/>
<dbReference type="OMA" id="FEISICP"/>